<evidence type="ECO:0000313" key="1">
    <source>
        <dbReference type="EMBL" id="PBK90823.1"/>
    </source>
</evidence>
<accession>A0A2H3DRC8</accession>
<gene>
    <name evidence="1" type="ORF">ARMGADRAFT_294524</name>
</gene>
<proteinExistence type="predicted"/>
<sequence length="78" mass="8827">MSLYFFFFSLVPTCCRIKTSRFVPMQSTAPGLGLLSLIWHRVLLLNLLFIGCHENSSMIQIFFVSDCSQDGPHLRCAA</sequence>
<keyword evidence="2" id="KW-1185">Reference proteome</keyword>
<organism evidence="1 2">
    <name type="scientific">Armillaria gallica</name>
    <name type="common">Bulbous honey fungus</name>
    <name type="synonym">Armillaria bulbosa</name>
    <dbReference type="NCBI Taxonomy" id="47427"/>
    <lineage>
        <taxon>Eukaryota</taxon>
        <taxon>Fungi</taxon>
        <taxon>Dikarya</taxon>
        <taxon>Basidiomycota</taxon>
        <taxon>Agaricomycotina</taxon>
        <taxon>Agaricomycetes</taxon>
        <taxon>Agaricomycetidae</taxon>
        <taxon>Agaricales</taxon>
        <taxon>Marasmiineae</taxon>
        <taxon>Physalacriaceae</taxon>
        <taxon>Armillaria</taxon>
    </lineage>
</organism>
<protein>
    <submittedName>
        <fullName evidence="1">Uncharacterized protein</fullName>
    </submittedName>
</protein>
<name>A0A2H3DRC8_ARMGA</name>
<reference evidence="2" key="1">
    <citation type="journal article" date="2017" name="Nat. Ecol. Evol.">
        <title>Genome expansion and lineage-specific genetic innovations in the forest pathogenic fungi Armillaria.</title>
        <authorList>
            <person name="Sipos G."/>
            <person name="Prasanna A.N."/>
            <person name="Walter M.C."/>
            <person name="O'Connor E."/>
            <person name="Balint B."/>
            <person name="Krizsan K."/>
            <person name="Kiss B."/>
            <person name="Hess J."/>
            <person name="Varga T."/>
            <person name="Slot J."/>
            <person name="Riley R."/>
            <person name="Boka B."/>
            <person name="Rigling D."/>
            <person name="Barry K."/>
            <person name="Lee J."/>
            <person name="Mihaltcheva S."/>
            <person name="LaButti K."/>
            <person name="Lipzen A."/>
            <person name="Waldron R."/>
            <person name="Moloney N.M."/>
            <person name="Sperisen C."/>
            <person name="Kredics L."/>
            <person name="Vagvoelgyi C."/>
            <person name="Patrignani A."/>
            <person name="Fitzpatrick D."/>
            <person name="Nagy I."/>
            <person name="Doyle S."/>
            <person name="Anderson J.B."/>
            <person name="Grigoriev I.V."/>
            <person name="Gueldener U."/>
            <person name="Muensterkoetter M."/>
            <person name="Nagy L.G."/>
        </authorList>
    </citation>
    <scope>NUCLEOTIDE SEQUENCE [LARGE SCALE GENOMIC DNA]</scope>
    <source>
        <strain evidence="2">Ar21-2</strain>
    </source>
</reference>
<dbReference type="EMBL" id="KZ293664">
    <property type="protein sequence ID" value="PBK90823.1"/>
    <property type="molecule type" value="Genomic_DNA"/>
</dbReference>
<dbReference type="InParanoid" id="A0A2H3DRC8"/>
<dbReference type="Proteomes" id="UP000217790">
    <property type="component" value="Unassembled WGS sequence"/>
</dbReference>
<dbReference type="AlphaFoldDB" id="A0A2H3DRC8"/>
<evidence type="ECO:0000313" key="2">
    <source>
        <dbReference type="Proteomes" id="UP000217790"/>
    </source>
</evidence>